<evidence type="ECO:0000256" key="1">
    <source>
        <dbReference type="SAM" id="Phobius"/>
    </source>
</evidence>
<keyword evidence="1" id="KW-0472">Membrane</keyword>
<evidence type="ECO:0000313" key="2">
    <source>
        <dbReference type="EMBL" id="GHB50093.1"/>
    </source>
</evidence>
<gene>
    <name evidence="2" type="ORF">GCM10010347_19490</name>
</gene>
<accession>A0ABQ3ERG7</accession>
<sequence>MNTWQAPTAVLITAFGLVAAAAAHPRTRTFGPASTVLLDVLTAAGSVRPAGPLPWGSLLAAAAVIALCGIVGAGLHSVTGRVDHTTPNT</sequence>
<keyword evidence="1" id="KW-0812">Transmembrane</keyword>
<feature type="transmembrane region" description="Helical" evidence="1">
    <location>
        <begin position="55"/>
        <end position="75"/>
    </location>
</feature>
<name>A0ABQ3ERG7_9ACTN</name>
<proteinExistence type="predicted"/>
<dbReference type="EMBL" id="BMVP01000003">
    <property type="protein sequence ID" value="GHB50093.1"/>
    <property type="molecule type" value="Genomic_DNA"/>
</dbReference>
<keyword evidence="3" id="KW-1185">Reference proteome</keyword>
<organism evidence="2 3">
    <name type="scientific">Streptomyces cirratus</name>
    <dbReference type="NCBI Taxonomy" id="68187"/>
    <lineage>
        <taxon>Bacteria</taxon>
        <taxon>Bacillati</taxon>
        <taxon>Actinomycetota</taxon>
        <taxon>Actinomycetes</taxon>
        <taxon>Kitasatosporales</taxon>
        <taxon>Streptomycetaceae</taxon>
        <taxon>Streptomyces</taxon>
    </lineage>
</organism>
<protein>
    <submittedName>
        <fullName evidence="2">Uncharacterized protein</fullName>
    </submittedName>
</protein>
<evidence type="ECO:0000313" key="3">
    <source>
        <dbReference type="Proteomes" id="UP000642673"/>
    </source>
</evidence>
<keyword evidence="1" id="KW-1133">Transmembrane helix</keyword>
<reference evidence="3" key="1">
    <citation type="journal article" date="2019" name="Int. J. Syst. Evol. Microbiol.">
        <title>The Global Catalogue of Microorganisms (GCM) 10K type strain sequencing project: providing services to taxonomists for standard genome sequencing and annotation.</title>
        <authorList>
            <consortium name="The Broad Institute Genomics Platform"/>
            <consortium name="The Broad Institute Genome Sequencing Center for Infectious Disease"/>
            <person name="Wu L."/>
            <person name="Ma J."/>
        </authorList>
    </citation>
    <scope>NUCLEOTIDE SEQUENCE [LARGE SCALE GENOMIC DNA]</scope>
    <source>
        <strain evidence="3">JCM 4738</strain>
    </source>
</reference>
<dbReference type="Proteomes" id="UP000642673">
    <property type="component" value="Unassembled WGS sequence"/>
</dbReference>
<comment type="caution">
    <text evidence="2">The sequence shown here is derived from an EMBL/GenBank/DDBJ whole genome shotgun (WGS) entry which is preliminary data.</text>
</comment>
<dbReference type="RefSeq" id="WP_190183659.1">
    <property type="nucleotide sequence ID" value="NZ_BMVP01000003.1"/>
</dbReference>